<dbReference type="AlphaFoldDB" id="T0L010"/>
<dbReference type="VEuPathDB" id="MicrosporidiaDB:NAPIS_ORF01554"/>
<sequence>MKSRLFIDEIIINIDDIYKRLNSKPISFNYENLRKCKPNNLPTYKYSEQELLKKINDWKNNFKNDEYKVNKNIVILDPNQFTREVKSFDVTILTNYIHHLYNPDDIYLKWNVPRNLLDDFKKYIGAIVFKLFSSDDNFLIEGHLNSLSTAICYCPERQKNEIMFLYEILINEDEKKIEKLQQNEFEFEQGSFEYKKNIKKFIENNIKKFIGSAKLKILMHIFGNPADSQNIHSVNYWKYVLKDHIGLDVFGDKPKYTTKDEFNGRLEFGLHAFFEKFTPEWLIFEFKSFINNDYYLICRIAEFLFYSDNIKEKIKKKFVEYEDEGSDYIFYTNSVTTEFCKFILQEMEIIILN</sequence>
<dbReference type="HOGENOM" id="CLU_068302_0_0_1"/>
<dbReference type="OrthoDB" id="2192264at2759"/>
<accession>T0L010</accession>
<protein>
    <submittedName>
        <fullName evidence="1">Uncharacterized protein</fullName>
    </submittedName>
</protein>
<dbReference type="EMBL" id="KE647215">
    <property type="protein sequence ID" value="EQB60877.1"/>
    <property type="molecule type" value="Genomic_DNA"/>
</dbReference>
<gene>
    <name evidence="1" type="ORF">NAPIS_ORF01554</name>
</gene>
<proteinExistence type="predicted"/>
<reference evidence="1 2" key="1">
    <citation type="journal article" date="2013" name="BMC Genomics">
        <title>Genome sequencing and comparative genomics of honey bee microsporidia, Nosema apis reveal novel insights into host-parasite interactions.</title>
        <authorList>
            <person name="Chen Yp."/>
            <person name="Pettis J.S."/>
            <person name="Zhao Y."/>
            <person name="Liu X."/>
            <person name="Tallon L.J."/>
            <person name="Sadzewicz L.D."/>
            <person name="Li R."/>
            <person name="Zheng H."/>
            <person name="Huang S."/>
            <person name="Zhang X."/>
            <person name="Hamilton M.C."/>
            <person name="Pernal S.F."/>
            <person name="Melathopoulos A.P."/>
            <person name="Yan X."/>
            <person name="Evans J.D."/>
        </authorList>
    </citation>
    <scope>NUCLEOTIDE SEQUENCE [LARGE SCALE GENOMIC DNA]</scope>
    <source>
        <strain evidence="1 2">BRL 01</strain>
    </source>
</reference>
<evidence type="ECO:0000313" key="2">
    <source>
        <dbReference type="Proteomes" id="UP000053780"/>
    </source>
</evidence>
<name>T0L010_9MICR</name>
<keyword evidence="2" id="KW-1185">Reference proteome</keyword>
<dbReference type="Proteomes" id="UP000053780">
    <property type="component" value="Unassembled WGS sequence"/>
</dbReference>
<organism evidence="1 2">
    <name type="scientific">Vairimorpha apis BRL 01</name>
    <dbReference type="NCBI Taxonomy" id="1037528"/>
    <lineage>
        <taxon>Eukaryota</taxon>
        <taxon>Fungi</taxon>
        <taxon>Fungi incertae sedis</taxon>
        <taxon>Microsporidia</taxon>
        <taxon>Nosematidae</taxon>
        <taxon>Vairimorpha</taxon>
    </lineage>
</organism>
<evidence type="ECO:0000313" key="1">
    <source>
        <dbReference type="EMBL" id="EQB60877.1"/>
    </source>
</evidence>